<dbReference type="AlphaFoldDB" id="W5QSQ7"/>
<dbReference type="SUPFAM" id="SSF81296">
    <property type="entry name" value="E set domains"/>
    <property type="match status" value="1"/>
</dbReference>
<accession>W5QSQ7</accession>
<organism evidence="2">
    <name type="scientific">Prevotella sp. Sc00044</name>
    <dbReference type="NCBI Taxonomy" id="1231730"/>
    <lineage>
        <taxon>Bacteria</taxon>
        <taxon>Pseudomonadati</taxon>
        <taxon>Bacteroidota</taxon>
        <taxon>Bacteroidia</taxon>
        <taxon>Bacteroidales</taxon>
        <taxon>Prevotellaceae</taxon>
        <taxon>Prevotella</taxon>
    </lineage>
</organism>
<dbReference type="InterPro" id="IPR013783">
    <property type="entry name" value="Ig-like_fold"/>
</dbReference>
<protein>
    <recommendedName>
        <fullName evidence="3">IPT/TIG domain-containing protein</fullName>
    </recommendedName>
</protein>
<keyword evidence="1" id="KW-0732">Signal</keyword>
<evidence type="ECO:0008006" key="3">
    <source>
        <dbReference type="Google" id="ProtNLM"/>
    </source>
</evidence>
<feature type="signal peptide" evidence="1">
    <location>
        <begin position="1"/>
        <end position="24"/>
    </location>
</feature>
<dbReference type="PROSITE" id="PS51257">
    <property type="entry name" value="PROKAR_LIPOPROTEIN"/>
    <property type="match status" value="1"/>
</dbReference>
<dbReference type="EMBL" id="JX424627">
    <property type="protein sequence ID" value="AGH14101.1"/>
    <property type="molecule type" value="Genomic_DNA"/>
</dbReference>
<proteinExistence type="predicted"/>
<name>W5QSQ7_9BACT</name>
<evidence type="ECO:0000313" key="2">
    <source>
        <dbReference type="EMBL" id="AGH14101.1"/>
    </source>
</evidence>
<evidence type="ECO:0000256" key="1">
    <source>
        <dbReference type="SAM" id="SignalP"/>
    </source>
</evidence>
<dbReference type="Gene3D" id="2.60.40.10">
    <property type="entry name" value="Immunoglobulins"/>
    <property type="match status" value="4"/>
</dbReference>
<sequence length="610" mass="65729">MNKLYRLFTLSLVALLGLSLTGCSEDNLDTNPYNKSGVNIVAFGPSPILRTHEIRITGTNLESVSSVAFPGEGAVVEKAAFNKVDNRDIYVNVPDESVPGKIRLLVGNDTVATSITPITFEEPIEITSVSPTTGLSAGDEVTVKGDYVYNIYQAIFTSGVTGAAVEAEDFTYVSRKEVRFRVPLAAESGVITFNDGADWEYEYETPLEILPATYAGLSTTTPDFGQQIQITGTNLHTVETIMFPGGVTSEFTVSDDNKTITTNVPAETKSGAITLVLYSGASITTDEIKVPTVTITSISKAKDIKVGDKITITGTNFDRIESITLPGYGILGDDEYTLTKTKITFTVPDGMTDGKIVIVQNSFITIEQGVMMYSDAPETTIWSNGFECVGWPGNQDLAWGGYDWSTVQAGTQLKFYYNKVNAGSWGCISLRHGNGWGALPDPIPGQYDLSDDEGVLTVTLTQGVIDDLVANGGLVITGDNFYLKKITIPSAETVLWKGECGPTNWSGDKMISLTDEMKAELKAGRKMGIEFKCDAGGGQVEICGAWWTGLEGPKLVYGTNSEGRAIMDFSADTTKFEWTLQQADVDILLQQGAILFVGNGGLTITKLYVL</sequence>
<reference evidence="2" key="1">
    <citation type="journal article" date="2014" name="J. Ind. Microbiol. Biotechnol.">
        <title>Analysis of the bovine rumen microbiome reveals a diversity of Sus-like polysaccharide utilization loci from the bacterial phylum Bacteroidetes.</title>
        <authorList>
            <person name="Rosewarne C.P."/>
            <person name="Pope P.B."/>
            <person name="Cheung J.L."/>
            <person name="Morrison M."/>
        </authorList>
    </citation>
    <scope>NUCLEOTIDE SEQUENCE</scope>
    <source>
        <strain evidence="2">Sc00044</strain>
    </source>
</reference>
<dbReference type="InterPro" id="IPR014756">
    <property type="entry name" value="Ig_E-set"/>
</dbReference>
<feature type="chain" id="PRO_5004870863" description="IPT/TIG domain-containing protein" evidence="1">
    <location>
        <begin position="25"/>
        <end position="610"/>
    </location>
</feature>